<dbReference type="Pfam" id="PF19112">
    <property type="entry name" value="VanA_C"/>
    <property type="match status" value="1"/>
</dbReference>
<evidence type="ECO:0000313" key="10">
    <source>
        <dbReference type="EMBL" id="CAB4792547.1"/>
    </source>
</evidence>
<evidence type="ECO:0000313" key="9">
    <source>
        <dbReference type="EMBL" id="CAB4769709.1"/>
    </source>
</evidence>
<evidence type="ECO:0000256" key="2">
    <source>
        <dbReference type="ARBA" id="ARBA00022723"/>
    </source>
</evidence>
<dbReference type="Pfam" id="PF00355">
    <property type="entry name" value="Rieske"/>
    <property type="match status" value="1"/>
</dbReference>
<keyword evidence="3" id="KW-0560">Oxidoreductase</keyword>
<gene>
    <name evidence="7" type="ORF">UFOPK1446_00347</name>
    <name evidence="8" type="ORF">UFOPK1939_00035</name>
    <name evidence="9" type="ORF">UFOPK2938_00095</name>
    <name evidence="10" type="ORF">UFOPK3024_00122</name>
</gene>
<dbReference type="AlphaFoldDB" id="A0A6J6XEW2"/>
<name>A0A6J6XEW2_9ZZZZ</name>
<accession>A0A6J6XEW2</accession>
<organism evidence="10">
    <name type="scientific">freshwater metagenome</name>
    <dbReference type="NCBI Taxonomy" id="449393"/>
    <lineage>
        <taxon>unclassified sequences</taxon>
        <taxon>metagenomes</taxon>
        <taxon>ecological metagenomes</taxon>
    </lineage>
</organism>
<sequence>MLKNLWWPVEFSSNVVDRPLSLQALGQYFVLFRDSKGQVNCLSDLCVHRGGPLSEGWLTDDKDSVVCPYHGWEFGGDGQCTKIPAQPQRNIPAKARVDSYPVVEKYGYVWTFLGDLPEEERPPIPDIPELEDPQFKRVEGSYYWKVNYERAMENGMDGSHAAFVHGSRFGNIKDPSVPDFDVTTTPWSGLSTIPLKAPPKNLGGIWGKLFKFKYKKEVGDGPVLTHVKAGYFLPNINVLYVPLPIGNMVLIDAHVPIDENHTRSMYIGLRDFIKAEWADKDTHKRIHDIFKQDDSVLKKQRPEILPYQLSDELHIRSDILQTTYRRRRNELLDQGWGIDMHQIVGDGPRDVAVVIPSPARKNNPELANAWVHKEVNSRAILGGSKAETAANAGGKTAYEIEES</sequence>
<evidence type="ECO:0000259" key="6">
    <source>
        <dbReference type="PROSITE" id="PS51296"/>
    </source>
</evidence>
<evidence type="ECO:0000256" key="1">
    <source>
        <dbReference type="ARBA" id="ARBA00022714"/>
    </source>
</evidence>
<feature type="domain" description="Rieske" evidence="6">
    <location>
        <begin position="6"/>
        <end position="111"/>
    </location>
</feature>
<protein>
    <submittedName>
        <fullName evidence="10">Unannotated protein</fullName>
    </submittedName>
</protein>
<dbReference type="GO" id="GO:0046872">
    <property type="term" value="F:metal ion binding"/>
    <property type="evidence" value="ECO:0007669"/>
    <property type="project" value="UniProtKB-KW"/>
</dbReference>
<dbReference type="InterPro" id="IPR017941">
    <property type="entry name" value="Rieske_2Fe-2S"/>
</dbReference>
<dbReference type="Gene3D" id="3.90.380.10">
    <property type="entry name" value="Naphthalene 1,2-dioxygenase Alpha Subunit, Chain A, domain 1"/>
    <property type="match status" value="1"/>
</dbReference>
<dbReference type="EMBL" id="CAEZVF010000003">
    <property type="protein sequence ID" value="CAB4613608.1"/>
    <property type="molecule type" value="Genomic_DNA"/>
</dbReference>
<keyword evidence="5" id="KW-0411">Iron-sulfur</keyword>
<proteinExistence type="predicted"/>
<evidence type="ECO:0000313" key="7">
    <source>
        <dbReference type="EMBL" id="CAB4539860.1"/>
    </source>
</evidence>
<keyword evidence="2" id="KW-0479">Metal-binding</keyword>
<dbReference type="PROSITE" id="PS51296">
    <property type="entry name" value="RIESKE"/>
    <property type="match status" value="1"/>
</dbReference>
<evidence type="ECO:0000256" key="4">
    <source>
        <dbReference type="ARBA" id="ARBA00023004"/>
    </source>
</evidence>
<dbReference type="GO" id="GO:0051537">
    <property type="term" value="F:2 iron, 2 sulfur cluster binding"/>
    <property type="evidence" value="ECO:0007669"/>
    <property type="project" value="UniProtKB-KW"/>
</dbReference>
<dbReference type="PANTHER" id="PTHR21266">
    <property type="entry name" value="IRON-SULFUR DOMAIN CONTAINING PROTEIN"/>
    <property type="match status" value="1"/>
</dbReference>
<dbReference type="SUPFAM" id="SSF50022">
    <property type="entry name" value="ISP domain"/>
    <property type="match status" value="1"/>
</dbReference>
<dbReference type="Gene3D" id="2.102.10.10">
    <property type="entry name" value="Rieske [2Fe-2S] iron-sulphur domain"/>
    <property type="match status" value="1"/>
</dbReference>
<evidence type="ECO:0000313" key="8">
    <source>
        <dbReference type="EMBL" id="CAB4613608.1"/>
    </source>
</evidence>
<reference evidence="10" key="1">
    <citation type="submission" date="2020-05" db="EMBL/GenBank/DDBJ databases">
        <authorList>
            <person name="Chiriac C."/>
            <person name="Salcher M."/>
            <person name="Ghai R."/>
            <person name="Kavagutti S V."/>
        </authorList>
    </citation>
    <scope>NUCLEOTIDE SEQUENCE</scope>
</reference>
<keyword evidence="1" id="KW-0001">2Fe-2S</keyword>
<dbReference type="PANTHER" id="PTHR21266:SF59">
    <property type="entry name" value="BLR4922 PROTEIN"/>
    <property type="match status" value="1"/>
</dbReference>
<keyword evidence="4" id="KW-0408">Iron</keyword>
<dbReference type="InterPro" id="IPR044043">
    <property type="entry name" value="VanA_C_cat"/>
</dbReference>
<dbReference type="EMBL" id="CAEZSO010000050">
    <property type="protein sequence ID" value="CAB4539860.1"/>
    <property type="molecule type" value="Genomic_DNA"/>
</dbReference>
<dbReference type="EMBL" id="CAEZZX010000009">
    <property type="protein sequence ID" value="CAB4769709.1"/>
    <property type="molecule type" value="Genomic_DNA"/>
</dbReference>
<dbReference type="InterPro" id="IPR036922">
    <property type="entry name" value="Rieske_2Fe-2S_sf"/>
</dbReference>
<dbReference type="EMBL" id="CAFAAK010000010">
    <property type="protein sequence ID" value="CAB4792547.1"/>
    <property type="molecule type" value="Genomic_DNA"/>
</dbReference>
<dbReference type="GO" id="GO:0016491">
    <property type="term" value="F:oxidoreductase activity"/>
    <property type="evidence" value="ECO:0007669"/>
    <property type="project" value="UniProtKB-KW"/>
</dbReference>
<evidence type="ECO:0000256" key="5">
    <source>
        <dbReference type="ARBA" id="ARBA00023014"/>
    </source>
</evidence>
<evidence type="ECO:0000256" key="3">
    <source>
        <dbReference type="ARBA" id="ARBA00023002"/>
    </source>
</evidence>
<dbReference type="InterPro" id="IPR050584">
    <property type="entry name" value="Cholesterol_7-desaturase"/>
</dbReference>
<dbReference type="SUPFAM" id="SSF55961">
    <property type="entry name" value="Bet v1-like"/>
    <property type="match status" value="1"/>
</dbReference>